<dbReference type="PANTHER" id="PTHR36434">
    <property type="entry name" value="MEMBRANE PROTEASE YUGP-RELATED"/>
    <property type="match status" value="1"/>
</dbReference>
<accession>A0A1I5XK04</accession>
<keyword evidence="1" id="KW-0812">Transmembrane</keyword>
<evidence type="ECO:0008006" key="4">
    <source>
        <dbReference type="Google" id="ProtNLM"/>
    </source>
</evidence>
<dbReference type="Pfam" id="PF04298">
    <property type="entry name" value="Zn_peptidase_2"/>
    <property type="match status" value="1"/>
</dbReference>
<feature type="transmembrane region" description="Helical" evidence="1">
    <location>
        <begin position="12"/>
        <end position="32"/>
    </location>
</feature>
<dbReference type="AlphaFoldDB" id="A0A1I5XK04"/>
<name>A0A1I5XK04_9LACT</name>
<organism evidence="2 3">
    <name type="scientific">Desemzia incerta</name>
    <dbReference type="NCBI Taxonomy" id="82801"/>
    <lineage>
        <taxon>Bacteria</taxon>
        <taxon>Bacillati</taxon>
        <taxon>Bacillota</taxon>
        <taxon>Bacilli</taxon>
        <taxon>Lactobacillales</taxon>
        <taxon>Carnobacteriaceae</taxon>
        <taxon>Desemzia</taxon>
    </lineage>
</organism>
<feature type="transmembrane region" description="Helical" evidence="1">
    <location>
        <begin position="150"/>
        <end position="169"/>
    </location>
</feature>
<evidence type="ECO:0000313" key="3">
    <source>
        <dbReference type="Proteomes" id="UP000199136"/>
    </source>
</evidence>
<dbReference type="Proteomes" id="UP000199136">
    <property type="component" value="Unassembled WGS sequence"/>
</dbReference>
<dbReference type="RefSeq" id="WP_092480488.1">
    <property type="nucleotide sequence ID" value="NZ_FOXW01000005.1"/>
</dbReference>
<dbReference type="PANTHER" id="PTHR36434:SF1">
    <property type="entry name" value="MEMBRANE PROTEASE YUGP-RELATED"/>
    <property type="match status" value="1"/>
</dbReference>
<keyword evidence="1" id="KW-0472">Membrane</keyword>
<keyword evidence="1" id="KW-1133">Transmembrane helix</keyword>
<feature type="transmembrane region" description="Helical" evidence="1">
    <location>
        <begin position="123"/>
        <end position="144"/>
    </location>
</feature>
<dbReference type="InterPro" id="IPR007395">
    <property type="entry name" value="Zn_peptidase_2"/>
</dbReference>
<sequence length="233" mass="25646">MPFYFFYDPTMIFILIGLVISGIASTYVRSTYSKYADTRNNRGFTAWEVSRSILDNSGLRNVVLDRVPGNLTDHYDSQNNILRLSDATYNSTSVAAIGVAAHEAGHAIQDQENYFPLRLRSTLVPVANFGQGISFPLIIAGVIFGGNQSLINLGILFFSLTLVFQLVTLPVEFDASNRAIAILDQQQLLTPEELDQARHVLRAAALTYVAAAVASFLQVLRLVLLFGGGRRND</sequence>
<feature type="transmembrane region" description="Helical" evidence="1">
    <location>
        <begin position="205"/>
        <end position="227"/>
    </location>
</feature>
<reference evidence="2 3" key="1">
    <citation type="submission" date="2016-10" db="EMBL/GenBank/DDBJ databases">
        <authorList>
            <person name="de Groot N.N."/>
        </authorList>
    </citation>
    <scope>NUCLEOTIDE SEQUENCE [LARGE SCALE GENOMIC DNA]</scope>
    <source>
        <strain evidence="2 3">DSM 20581</strain>
    </source>
</reference>
<protein>
    <recommendedName>
        <fullName evidence="4">Peptidase</fullName>
    </recommendedName>
</protein>
<dbReference type="OrthoDB" id="9784298at2"/>
<gene>
    <name evidence="2" type="ORF">SAMN04488506_1443</name>
</gene>
<proteinExistence type="predicted"/>
<keyword evidence="3" id="KW-1185">Reference proteome</keyword>
<dbReference type="EMBL" id="FOXW01000005">
    <property type="protein sequence ID" value="SFQ32323.1"/>
    <property type="molecule type" value="Genomic_DNA"/>
</dbReference>
<evidence type="ECO:0000313" key="2">
    <source>
        <dbReference type="EMBL" id="SFQ32323.1"/>
    </source>
</evidence>
<evidence type="ECO:0000256" key="1">
    <source>
        <dbReference type="SAM" id="Phobius"/>
    </source>
</evidence>